<dbReference type="Proteomes" id="UP001419084">
    <property type="component" value="Unassembled WGS sequence"/>
</dbReference>
<feature type="transmembrane region" description="Helical" evidence="1">
    <location>
        <begin position="422"/>
        <end position="444"/>
    </location>
</feature>
<evidence type="ECO:0000256" key="1">
    <source>
        <dbReference type="SAM" id="Phobius"/>
    </source>
</evidence>
<accession>A0ABQ5LZE6</accession>
<reference evidence="3 4" key="1">
    <citation type="journal article" date="2024" name="Int. J. Syst. Evol. Microbiol.">
        <title>Lacrimispora brassicae sp. nov. isolated from fermented cabbage, and proposal of Clostridium indicum Gundawar et al. 2019 and Clostridium methoxybenzovorans Mechichi et al. 1999 as heterotypic synonyms of Lacrimispora amygdalina (Parshina et al. 2003) Haas and Blanchard 2020 and Lacrimispora indolis (McClung and McCoy 1957) Haas and Blanchard 2020, respectively.</title>
        <authorList>
            <person name="Kobayashi H."/>
            <person name="Tanizawa Y."/>
            <person name="Sakamoto M."/>
            <person name="Ohkuma M."/>
            <person name="Tohno M."/>
        </authorList>
    </citation>
    <scope>NUCLEOTIDE SEQUENCE [LARGE SCALE GENOMIC DNA]</scope>
    <source>
        <strain evidence="3 4">DSM 12857</strain>
    </source>
</reference>
<dbReference type="RefSeq" id="WP_346064342.1">
    <property type="nucleotide sequence ID" value="NZ_BRPJ01000002.1"/>
</dbReference>
<keyword evidence="1" id="KW-1133">Transmembrane helix</keyword>
<keyword evidence="1" id="KW-0812">Transmembrane</keyword>
<keyword evidence="4" id="KW-1185">Reference proteome</keyword>
<gene>
    <name evidence="3" type="ORF">LAD12857_00470</name>
</gene>
<dbReference type="InterPro" id="IPR040829">
    <property type="entry name" value="Cap16_NUDIX"/>
</dbReference>
<keyword evidence="1" id="KW-0472">Membrane</keyword>
<feature type="transmembrane region" description="Helical" evidence="1">
    <location>
        <begin position="6"/>
        <end position="24"/>
    </location>
</feature>
<comment type="caution">
    <text evidence="3">The sequence shown here is derived from an EMBL/GenBank/DDBJ whole genome shotgun (WGS) entry which is preliminary data.</text>
</comment>
<evidence type="ECO:0000313" key="3">
    <source>
        <dbReference type="EMBL" id="GLB28124.1"/>
    </source>
</evidence>
<organism evidence="3 4">
    <name type="scientific">Lacrimispora amygdalina</name>
    <dbReference type="NCBI Taxonomy" id="253257"/>
    <lineage>
        <taxon>Bacteria</taxon>
        <taxon>Bacillati</taxon>
        <taxon>Bacillota</taxon>
        <taxon>Clostridia</taxon>
        <taxon>Lachnospirales</taxon>
        <taxon>Lachnospiraceae</taxon>
        <taxon>Lacrimispora</taxon>
    </lineage>
</organism>
<feature type="domain" description="CD-NTase-associated protein 16 NUDIX" evidence="2">
    <location>
        <begin position="78"/>
        <end position="274"/>
    </location>
</feature>
<feature type="transmembrane region" description="Helical" evidence="1">
    <location>
        <begin position="450"/>
        <end position="472"/>
    </location>
</feature>
<feature type="transmembrane region" description="Helical" evidence="1">
    <location>
        <begin position="373"/>
        <end position="393"/>
    </location>
</feature>
<dbReference type="EMBL" id="BRPJ01000002">
    <property type="protein sequence ID" value="GLB28124.1"/>
    <property type="molecule type" value="Genomic_DNA"/>
</dbReference>
<dbReference type="Pfam" id="PF18167">
    <property type="entry name" value="Sa_NUDIX"/>
    <property type="match status" value="1"/>
</dbReference>
<feature type="transmembrane region" description="Helical" evidence="1">
    <location>
        <begin position="332"/>
        <end position="353"/>
    </location>
</feature>
<feature type="transmembrane region" description="Helical" evidence="1">
    <location>
        <begin position="493"/>
        <end position="512"/>
    </location>
</feature>
<proteinExistence type="predicted"/>
<evidence type="ECO:0000259" key="2">
    <source>
        <dbReference type="Pfam" id="PF18167"/>
    </source>
</evidence>
<name>A0ABQ5LZE6_9FIRM</name>
<evidence type="ECO:0000313" key="4">
    <source>
        <dbReference type="Proteomes" id="UP001419084"/>
    </source>
</evidence>
<sequence>MKKFIFFIGSIIVSAILLVVLFIVETRNISKVGSVFGILFGLNLPISVKLFIDCLDISPWQIQLRKLRRGNVLKRNDKVKVSFNYLFRIKVKDKYLLVTKADGSNKYQPVGGNYIYSNEEKLFLFKHFLINTNSEKEVDDLNDYQLYVRVKDLKKFVNRFNQTKSRESLNDLSRAFKEQLVENGILEFGHLQYRYCGRHITPFEKNKHSNCYELFFTDIVELIPDEEQKNIINVLYERKSEKYYFATSEEIRLSEIAESEVDLYEKIDDNSIKVLREIEKELNSHENNVNHIYDVNLHANCNLELKDTSKINEYYSDSKTLEEFTGRRGNRFVGVLSLLVITGTIFSVVFKIMMKVINVWPTEGIVYQYMQVLMSFLVTSLIIVIFRAVYYCLFDLQRYDVKRIDLNHLDEKSDNSYAKLIWYFKFCLVICMMGLVASSPIVLFDEGTKVNFITGSILIVVIILICCMIGISQAIKLIKTRKIEFIKNIMKDFFMFIIIAVSVYLIGLKLVISNASMIQAEFKNDGFVVINLESSENYADIDILIYDGNNQLLWKHSVDDTELLKAKEDKYISGSSNEITKSKSQGILINSEILYSYYSLDLNKIINSMAGNYFIEIISQEKGKKVQLINSFVYDDTFTYSKDKMEKEY</sequence>
<protein>
    <recommendedName>
        <fullName evidence="2">CD-NTase-associated protein 16 NUDIX domain-containing protein</fullName>
    </recommendedName>
</protein>